<organism evidence="1 2">
    <name type="scientific">Dactylonectria macrodidyma</name>
    <dbReference type="NCBI Taxonomy" id="307937"/>
    <lineage>
        <taxon>Eukaryota</taxon>
        <taxon>Fungi</taxon>
        <taxon>Dikarya</taxon>
        <taxon>Ascomycota</taxon>
        <taxon>Pezizomycotina</taxon>
        <taxon>Sordariomycetes</taxon>
        <taxon>Hypocreomycetidae</taxon>
        <taxon>Hypocreales</taxon>
        <taxon>Nectriaceae</taxon>
        <taxon>Dactylonectria</taxon>
    </lineage>
</organism>
<gene>
    <name evidence="1" type="ORF">EDB81DRAFT_426491</name>
</gene>
<keyword evidence="2" id="KW-1185">Reference proteome</keyword>
<accession>A0A9P9CZ75</accession>
<proteinExistence type="predicted"/>
<protein>
    <submittedName>
        <fullName evidence="1">Uncharacterized protein</fullName>
    </submittedName>
</protein>
<comment type="caution">
    <text evidence="1">The sequence shown here is derived from an EMBL/GenBank/DDBJ whole genome shotgun (WGS) entry which is preliminary data.</text>
</comment>
<dbReference type="EMBL" id="JAGMUV010000051">
    <property type="protein sequence ID" value="KAH7109526.1"/>
    <property type="molecule type" value="Genomic_DNA"/>
</dbReference>
<reference evidence="1" key="1">
    <citation type="journal article" date="2021" name="Nat. Commun.">
        <title>Genetic determinants of endophytism in the Arabidopsis root mycobiome.</title>
        <authorList>
            <person name="Mesny F."/>
            <person name="Miyauchi S."/>
            <person name="Thiergart T."/>
            <person name="Pickel B."/>
            <person name="Atanasova L."/>
            <person name="Karlsson M."/>
            <person name="Huettel B."/>
            <person name="Barry K.W."/>
            <person name="Haridas S."/>
            <person name="Chen C."/>
            <person name="Bauer D."/>
            <person name="Andreopoulos W."/>
            <person name="Pangilinan J."/>
            <person name="LaButti K."/>
            <person name="Riley R."/>
            <person name="Lipzen A."/>
            <person name="Clum A."/>
            <person name="Drula E."/>
            <person name="Henrissat B."/>
            <person name="Kohler A."/>
            <person name="Grigoriev I.V."/>
            <person name="Martin F.M."/>
            <person name="Hacquard S."/>
        </authorList>
    </citation>
    <scope>NUCLEOTIDE SEQUENCE</scope>
    <source>
        <strain evidence="1">MPI-CAGE-AT-0147</strain>
    </source>
</reference>
<dbReference type="AlphaFoldDB" id="A0A9P9CZ75"/>
<evidence type="ECO:0000313" key="2">
    <source>
        <dbReference type="Proteomes" id="UP000738349"/>
    </source>
</evidence>
<sequence>MFFLVSHAVWDQMANESDAVVDWLMDQSEVGGGSLLSQFPEPIEGRVPVSFDLDTLYDQHRCYMSILAELLRKFDFGFYVYYAPYSCRVGYTPCFQKQWRDYSKRYGPQFYLCDRHGDGPEVWDLCTQEGCLPLRLQAPSCLRAEDLGPHLRHIMTSPLTIVERLSLAIMIACSYIGVMLRSTRVLVSDRVATVARLCLATYSNLAHAVSTE</sequence>
<name>A0A9P9CZ75_9HYPO</name>
<dbReference type="Proteomes" id="UP000738349">
    <property type="component" value="Unassembled WGS sequence"/>
</dbReference>
<evidence type="ECO:0000313" key="1">
    <source>
        <dbReference type="EMBL" id="KAH7109526.1"/>
    </source>
</evidence>